<dbReference type="PANTHER" id="PTHR11929">
    <property type="entry name" value="ALPHA- 1,3 -FUCOSYLTRANSFERASE"/>
    <property type="match status" value="1"/>
</dbReference>
<dbReference type="SUPFAM" id="SSF53756">
    <property type="entry name" value="UDP-Glycosyltransferase/glycogen phosphorylase"/>
    <property type="match status" value="1"/>
</dbReference>
<dbReference type="InterPro" id="IPR001503">
    <property type="entry name" value="Glyco_trans_10"/>
</dbReference>
<dbReference type="Pfam" id="PF17039">
    <property type="entry name" value="Glyco_tran_10_N"/>
    <property type="match status" value="1"/>
</dbReference>
<comment type="subcellular location">
    <subcellularLocation>
        <location evidence="10">Endomembrane system</location>
        <topology evidence="10">Single-pass type II membrane protein</topology>
    </subcellularLocation>
    <subcellularLocation>
        <location evidence="11">Golgi apparatus</location>
        <location evidence="11">Golgi stack membrane</location>
        <topology evidence="11">Single-pass type II membrane protein</topology>
    </subcellularLocation>
</comment>
<feature type="domain" description="Fucosyltransferase C-terminal" evidence="13">
    <location>
        <begin position="199"/>
        <end position="391"/>
    </location>
</feature>
<dbReference type="UniPathway" id="UPA00378"/>
<reference evidence="15" key="1">
    <citation type="submission" date="2017-05" db="UniProtKB">
        <authorList>
            <consortium name="EnsemblMetazoa"/>
        </authorList>
    </citation>
    <scope>IDENTIFICATION</scope>
</reference>
<keyword evidence="12" id="KW-0732">Signal</keyword>
<evidence type="ECO:0000256" key="7">
    <source>
        <dbReference type="ARBA" id="ARBA00022989"/>
    </source>
</evidence>
<organism evidence="15">
    <name type="scientific">Amphimedon queenslandica</name>
    <name type="common">Sponge</name>
    <dbReference type="NCBI Taxonomy" id="400682"/>
    <lineage>
        <taxon>Eukaryota</taxon>
        <taxon>Metazoa</taxon>
        <taxon>Porifera</taxon>
        <taxon>Demospongiae</taxon>
        <taxon>Heteroscleromorpha</taxon>
        <taxon>Haplosclerida</taxon>
        <taxon>Niphatidae</taxon>
        <taxon>Amphimedon</taxon>
    </lineage>
</organism>
<dbReference type="OMA" id="IRQLDYD"/>
<comment type="similarity">
    <text evidence="2 11">Belongs to the glycosyltransferase 10 family.</text>
</comment>
<keyword evidence="4 11" id="KW-0808">Transferase</keyword>
<keyword evidence="9" id="KW-0325">Glycoprotein</keyword>
<evidence type="ECO:0000256" key="4">
    <source>
        <dbReference type="ARBA" id="ARBA00022679"/>
    </source>
</evidence>
<dbReference type="FunFam" id="3.40.50.11660:FF:000002">
    <property type="entry name" value="Alpha-(1,3)-fucosyltransferase"/>
    <property type="match status" value="1"/>
</dbReference>
<dbReference type="OrthoDB" id="9993460at2759"/>
<dbReference type="EnsemblMetazoa" id="Aqu2.1.32664_001">
    <property type="protein sequence ID" value="Aqu2.1.32664_001"/>
    <property type="gene ID" value="Aqu2.1.32664"/>
</dbReference>
<evidence type="ECO:0000256" key="5">
    <source>
        <dbReference type="ARBA" id="ARBA00022692"/>
    </source>
</evidence>
<feature type="domain" description="Fucosyltransferase N-terminal" evidence="14">
    <location>
        <begin position="72"/>
        <end position="165"/>
    </location>
</feature>
<evidence type="ECO:0000259" key="13">
    <source>
        <dbReference type="Pfam" id="PF00852"/>
    </source>
</evidence>
<dbReference type="eggNOG" id="KOG2619">
    <property type="taxonomic scope" value="Eukaryota"/>
</dbReference>
<feature type="chain" id="PRO_5010882047" description="Fucosyltransferase" evidence="12">
    <location>
        <begin position="27"/>
        <end position="481"/>
    </location>
</feature>
<evidence type="ECO:0000256" key="8">
    <source>
        <dbReference type="ARBA" id="ARBA00023136"/>
    </source>
</evidence>
<dbReference type="InterPro" id="IPR055270">
    <property type="entry name" value="Glyco_tran_10_C"/>
</dbReference>
<keyword evidence="3 11" id="KW-0328">Glycosyltransferase</keyword>
<evidence type="ECO:0000256" key="2">
    <source>
        <dbReference type="ARBA" id="ARBA00008919"/>
    </source>
</evidence>
<sequence length="481" mass="55717">MAKSSCLKCFLSLFCLFIAIMCPLLSMREEQLDPVEEARVLLGTGNIVENLTLSEVRRKSVYLEKENSTEHPIIIWWTPFTGYPRIVHQCKTGSCLFTHSRTEYDNPLTVGFMFYGTMVEWTSLPLPRKPEHLWILLHEESSKNNWLLMYESVMSLFNITSTSSRYSSYPLITQYLDSIEKLLSPIKTPVEEKSKGERGLVMYLHSDCDPPSDRDSYVSELMKYVQVDSFGKCLHNKDLPEGHLRDPLTGMDSEDLLDIISQYKFTLAMENAICNDYITEKFWRPFYAGSVPVVKGSPTVKDWAPSEHSIILIDDFKSPKELAEYLIYLDKNNDEYVKYLEYKKTGVTNERLLNIMEDREWKANVVAYDDKNMIESYECFVCDSIHERLRKEREGLPLDPIIANKSHYDCQFPESAVEMKSLERFRQTEFWRQVAKRSGYQADAIGPAINEGKTQDEVTSLYNSAADGMTSEEWEVSHNKF</sequence>
<evidence type="ECO:0000256" key="9">
    <source>
        <dbReference type="ARBA" id="ARBA00023180"/>
    </source>
</evidence>
<dbReference type="InParanoid" id="A0A1X7UYS0"/>
<accession>A0A1X7UYS0</accession>
<evidence type="ECO:0000313" key="15">
    <source>
        <dbReference type="EnsemblMetazoa" id="Aqu2.1.32664_001"/>
    </source>
</evidence>
<keyword evidence="5 11" id="KW-0812">Transmembrane</keyword>
<proteinExistence type="inferred from homology"/>
<keyword evidence="6" id="KW-0735">Signal-anchor</keyword>
<feature type="signal peptide" evidence="12">
    <location>
        <begin position="1"/>
        <end position="26"/>
    </location>
</feature>
<dbReference type="InterPro" id="IPR038577">
    <property type="entry name" value="GT10-like_C_sf"/>
</dbReference>
<keyword evidence="11" id="KW-0333">Golgi apparatus</keyword>
<keyword evidence="7" id="KW-1133">Transmembrane helix</keyword>
<dbReference type="GO" id="GO:0046920">
    <property type="term" value="F:alpha-(1-&gt;3)-fucosyltransferase activity"/>
    <property type="evidence" value="ECO:0007669"/>
    <property type="project" value="TreeGrafter"/>
</dbReference>
<evidence type="ECO:0000256" key="1">
    <source>
        <dbReference type="ARBA" id="ARBA00004922"/>
    </source>
</evidence>
<protein>
    <recommendedName>
        <fullName evidence="11">Fucosyltransferase</fullName>
        <ecNumber evidence="11">2.4.1.-</ecNumber>
    </recommendedName>
</protein>
<name>A0A1X7UYS0_AMPQE</name>
<evidence type="ECO:0000259" key="14">
    <source>
        <dbReference type="Pfam" id="PF17039"/>
    </source>
</evidence>
<evidence type="ECO:0000256" key="6">
    <source>
        <dbReference type="ARBA" id="ARBA00022968"/>
    </source>
</evidence>
<dbReference type="GO" id="GO:0032580">
    <property type="term" value="C:Golgi cisterna membrane"/>
    <property type="evidence" value="ECO:0007669"/>
    <property type="project" value="UniProtKB-SubCell"/>
</dbReference>
<dbReference type="EC" id="2.4.1.-" evidence="11"/>
<evidence type="ECO:0000256" key="10">
    <source>
        <dbReference type="ARBA" id="ARBA00060399"/>
    </source>
</evidence>
<evidence type="ECO:0000256" key="3">
    <source>
        <dbReference type="ARBA" id="ARBA00022676"/>
    </source>
</evidence>
<evidence type="ECO:0000256" key="11">
    <source>
        <dbReference type="RuleBase" id="RU003832"/>
    </source>
</evidence>
<evidence type="ECO:0000256" key="12">
    <source>
        <dbReference type="SAM" id="SignalP"/>
    </source>
</evidence>
<dbReference type="FunCoup" id="A0A1X7UYS0">
    <property type="interactions" value="68"/>
</dbReference>
<dbReference type="AlphaFoldDB" id="A0A1X7UYS0"/>
<comment type="pathway">
    <text evidence="1">Protein modification; protein glycosylation.</text>
</comment>
<dbReference type="Gene3D" id="3.40.50.11660">
    <property type="entry name" value="Glycosyl transferase family 10, C-terminal domain"/>
    <property type="match status" value="1"/>
</dbReference>
<dbReference type="InterPro" id="IPR031481">
    <property type="entry name" value="Glyco_tran_10_N"/>
</dbReference>
<dbReference type="PANTHER" id="PTHR11929:SF194">
    <property type="entry name" value="ALPHA-(1,3)-FUCOSYLTRANSFERASE 10"/>
    <property type="match status" value="1"/>
</dbReference>
<keyword evidence="8" id="KW-0472">Membrane</keyword>
<dbReference type="Pfam" id="PF00852">
    <property type="entry name" value="Glyco_transf_10"/>
    <property type="match status" value="1"/>
</dbReference>